<organism evidence="4">
    <name type="scientific">hydrothermal vent metagenome</name>
    <dbReference type="NCBI Taxonomy" id="652676"/>
    <lineage>
        <taxon>unclassified sequences</taxon>
        <taxon>metagenomes</taxon>
        <taxon>ecological metagenomes</taxon>
    </lineage>
</organism>
<evidence type="ECO:0000259" key="3">
    <source>
        <dbReference type="Pfam" id="PF07804"/>
    </source>
</evidence>
<dbReference type="GO" id="GO:0004674">
    <property type="term" value="F:protein serine/threonine kinase activity"/>
    <property type="evidence" value="ECO:0007669"/>
    <property type="project" value="TreeGrafter"/>
</dbReference>
<accession>A0A3B0XIA3</accession>
<dbReference type="EMBL" id="UOFF01000103">
    <property type="protein sequence ID" value="VAW55714.1"/>
    <property type="molecule type" value="Genomic_DNA"/>
</dbReference>
<protein>
    <recommendedName>
        <fullName evidence="3">HipA-like C-terminal domain-containing protein</fullName>
    </recommendedName>
</protein>
<sequence length="457" mass="50964">MQRDKQAVVWTRQSGKPVKMGRLYVTQADCRFTYELSYLSSNQPGLGLLYAPDIVQDSTIIRPRTEFFDFLPPIQSLVPPKGGHNFQRKLVLSYLAKKGIKPLIGLDADWEILKIAGHGAIGHIDVFENDDKALQWYGAAPAVELFEVSENLGFSLKEMLRWLDQDASELINIIGPTPSVGGAIPKILLSIPNTGWDNRIGLPSRGYAANMTDVVVKFEQNTAYPGINELEALALDVHKQAGFDVPRYWLSNMRGIPVLAVERFDRDASNNSVFTETLYSILATGDSDITHHYSYSYDAIGTAIDKSPMAIISQRMQGKRNLMKRLVLSLLTGNGDLHLENLSVMLHANEAQFTPVYDPTPMRAYAIHNMLSVMPFGDYGQLLSNSDEPVDLVQAIQRLAKKFSITPSQLQEIIASSLHATENFSYDVANLKTLPELNKNNLIQIISKLRAKVEVMK</sequence>
<dbReference type="Pfam" id="PF07804">
    <property type="entry name" value="HipA_C"/>
    <property type="match status" value="1"/>
</dbReference>
<keyword evidence="2" id="KW-0418">Kinase</keyword>
<gene>
    <name evidence="4" type="ORF">MNBD_GAMMA07-2396</name>
</gene>
<dbReference type="PANTHER" id="PTHR37419">
    <property type="entry name" value="SERINE/THREONINE-PROTEIN KINASE TOXIN HIPA"/>
    <property type="match status" value="1"/>
</dbReference>
<reference evidence="4" key="1">
    <citation type="submission" date="2018-06" db="EMBL/GenBank/DDBJ databases">
        <authorList>
            <person name="Zhirakovskaya E."/>
        </authorList>
    </citation>
    <scope>NUCLEOTIDE SEQUENCE</scope>
</reference>
<dbReference type="AlphaFoldDB" id="A0A3B0XIA3"/>
<dbReference type="InterPro" id="IPR052028">
    <property type="entry name" value="HipA_Ser/Thr_kinase"/>
</dbReference>
<feature type="domain" description="HipA-like C-terminal" evidence="3">
    <location>
        <begin position="179"/>
        <end position="418"/>
    </location>
</feature>
<dbReference type="InterPro" id="IPR012893">
    <property type="entry name" value="HipA-like_C"/>
</dbReference>
<evidence type="ECO:0000256" key="2">
    <source>
        <dbReference type="ARBA" id="ARBA00022777"/>
    </source>
</evidence>
<evidence type="ECO:0000313" key="4">
    <source>
        <dbReference type="EMBL" id="VAW55714.1"/>
    </source>
</evidence>
<dbReference type="GO" id="GO:0005829">
    <property type="term" value="C:cytosol"/>
    <property type="evidence" value="ECO:0007669"/>
    <property type="project" value="TreeGrafter"/>
</dbReference>
<proteinExistence type="predicted"/>
<keyword evidence="1" id="KW-0808">Transferase</keyword>
<name>A0A3B0XIA3_9ZZZZ</name>
<evidence type="ECO:0000256" key="1">
    <source>
        <dbReference type="ARBA" id="ARBA00022679"/>
    </source>
</evidence>